<feature type="region of interest" description="Disordered" evidence="1">
    <location>
        <begin position="29"/>
        <end position="57"/>
    </location>
</feature>
<sequence>MSNRMWSGHLITMSPEHFSSKVYFSNHLGGEHGKEPQGAGGPTVNIHFSLGNPQESPEKVEMVVEEREDPMWDRQSGLRIMLFRKCDQTFYIFKKASKLFIIHLLNSQQTKLILNNSRFFSSGPDLFLLPGQRH</sequence>
<accession>A0ABV0UGB0</accession>
<protein>
    <submittedName>
        <fullName evidence="2">Uncharacterized protein</fullName>
    </submittedName>
</protein>
<comment type="caution">
    <text evidence="2">The sequence shown here is derived from an EMBL/GenBank/DDBJ whole genome shotgun (WGS) entry which is preliminary data.</text>
</comment>
<proteinExistence type="predicted"/>
<evidence type="ECO:0000313" key="2">
    <source>
        <dbReference type="EMBL" id="MEQ2243627.1"/>
    </source>
</evidence>
<dbReference type="EMBL" id="JAHRIQ010070114">
    <property type="protein sequence ID" value="MEQ2243627.1"/>
    <property type="molecule type" value="Genomic_DNA"/>
</dbReference>
<dbReference type="Proteomes" id="UP001482620">
    <property type="component" value="Unassembled WGS sequence"/>
</dbReference>
<evidence type="ECO:0000256" key="1">
    <source>
        <dbReference type="SAM" id="MobiDB-lite"/>
    </source>
</evidence>
<name>A0ABV0UGB0_9TELE</name>
<gene>
    <name evidence="2" type="ORF">ILYODFUR_008799</name>
</gene>
<keyword evidence="3" id="KW-1185">Reference proteome</keyword>
<organism evidence="2 3">
    <name type="scientific">Ilyodon furcidens</name>
    <name type="common">goldbreast splitfin</name>
    <dbReference type="NCBI Taxonomy" id="33524"/>
    <lineage>
        <taxon>Eukaryota</taxon>
        <taxon>Metazoa</taxon>
        <taxon>Chordata</taxon>
        <taxon>Craniata</taxon>
        <taxon>Vertebrata</taxon>
        <taxon>Euteleostomi</taxon>
        <taxon>Actinopterygii</taxon>
        <taxon>Neopterygii</taxon>
        <taxon>Teleostei</taxon>
        <taxon>Neoteleostei</taxon>
        <taxon>Acanthomorphata</taxon>
        <taxon>Ovalentaria</taxon>
        <taxon>Atherinomorphae</taxon>
        <taxon>Cyprinodontiformes</taxon>
        <taxon>Goodeidae</taxon>
        <taxon>Ilyodon</taxon>
    </lineage>
</organism>
<evidence type="ECO:0000313" key="3">
    <source>
        <dbReference type="Proteomes" id="UP001482620"/>
    </source>
</evidence>
<reference evidence="2 3" key="1">
    <citation type="submission" date="2021-06" db="EMBL/GenBank/DDBJ databases">
        <authorList>
            <person name="Palmer J.M."/>
        </authorList>
    </citation>
    <scope>NUCLEOTIDE SEQUENCE [LARGE SCALE GENOMIC DNA]</scope>
    <source>
        <strain evidence="3">if_2019</strain>
        <tissue evidence="2">Muscle</tissue>
    </source>
</reference>